<protein>
    <submittedName>
        <fullName evidence="2">Uncharacterized protein</fullName>
    </submittedName>
</protein>
<dbReference type="AlphaFoldDB" id="A0A224XZE6"/>
<feature type="transmembrane region" description="Helical" evidence="1">
    <location>
        <begin position="48"/>
        <end position="72"/>
    </location>
</feature>
<name>A0A224XZE6_9HEMI</name>
<keyword evidence="1" id="KW-1133">Transmembrane helix</keyword>
<accession>A0A224XZE6</accession>
<evidence type="ECO:0000256" key="1">
    <source>
        <dbReference type="SAM" id="Phobius"/>
    </source>
</evidence>
<keyword evidence="1" id="KW-0472">Membrane</keyword>
<keyword evidence="1" id="KW-0812">Transmembrane</keyword>
<feature type="transmembrane region" description="Helical" evidence="1">
    <location>
        <begin position="7"/>
        <end position="28"/>
    </location>
</feature>
<organism evidence="2">
    <name type="scientific">Panstrongylus lignarius</name>
    <dbReference type="NCBI Taxonomy" id="156445"/>
    <lineage>
        <taxon>Eukaryota</taxon>
        <taxon>Metazoa</taxon>
        <taxon>Ecdysozoa</taxon>
        <taxon>Arthropoda</taxon>
        <taxon>Hexapoda</taxon>
        <taxon>Insecta</taxon>
        <taxon>Pterygota</taxon>
        <taxon>Neoptera</taxon>
        <taxon>Paraneoptera</taxon>
        <taxon>Hemiptera</taxon>
        <taxon>Heteroptera</taxon>
        <taxon>Panheteroptera</taxon>
        <taxon>Cimicomorpha</taxon>
        <taxon>Reduviidae</taxon>
        <taxon>Triatominae</taxon>
        <taxon>Panstrongylus</taxon>
    </lineage>
</organism>
<sequence>MESNCCLVGSLLNSAVVLLFKFLCVAAGGRGLGSGSLGGGTGLPGLPAVPFTAPLFAGLGGGYLGGVLLLAIKESGTSTGISL</sequence>
<dbReference type="EMBL" id="GFTR01000998">
    <property type="protein sequence ID" value="JAW15428.1"/>
    <property type="molecule type" value="Transcribed_RNA"/>
</dbReference>
<proteinExistence type="predicted"/>
<evidence type="ECO:0000313" key="2">
    <source>
        <dbReference type="EMBL" id="JAW15428.1"/>
    </source>
</evidence>
<reference evidence="2" key="1">
    <citation type="journal article" date="2018" name="PLoS Negl. Trop. Dis.">
        <title>An insight into the salivary gland and fat body transcriptome of Panstrongylus lignarius (Hemiptera: Heteroptera), the main vector of Chagas disease in Peru.</title>
        <authorList>
            <person name="Nevoa J.C."/>
            <person name="Mendes M.T."/>
            <person name="da Silva M.V."/>
            <person name="Soares S.C."/>
            <person name="Oliveira C.J.F."/>
            <person name="Ribeiro J.M.C."/>
        </authorList>
    </citation>
    <scope>NUCLEOTIDE SEQUENCE</scope>
</reference>